<dbReference type="PANTHER" id="PTHR46469">
    <property type="entry name" value="TRANSCRIPTION INITIATION FACTOR TFIID SUBUNIT 8"/>
    <property type="match status" value="1"/>
</dbReference>
<sequence>TFREPVSDYQVVREKAASQRRDVERALTRFMAKTGETQSLFKDDISAFPC</sequence>
<dbReference type="GO" id="GO:0005634">
    <property type="term" value="C:nucleus"/>
    <property type="evidence" value="ECO:0007669"/>
    <property type="project" value="UniProtKB-SubCell"/>
</dbReference>
<evidence type="ECO:0000256" key="4">
    <source>
        <dbReference type="ARBA" id="ARBA00023015"/>
    </source>
</evidence>
<name>A0ABD0N8I2_CIRMR</name>
<feature type="non-terminal residue" evidence="8">
    <location>
        <position position="50"/>
    </location>
</feature>
<dbReference type="InterPro" id="IPR037818">
    <property type="entry name" value="TAF8"/>
</dbReference>
<evidence type="ECO:0000256" key="5">
    <source>
        <dbReference type="ARBA" id="ARBA00023163"/>
    </source>
</evidence>
<dbReference type="InterPro" id="IPR019473">
    <property type="entry name" value="TFIID_su8_C"/>
</dbReference>
<evidence type="ECO:0000256" key="3">
    <source>
        <dbReference type="ARBA" id="ARBA00017307"/>
    </source>
</evidence>
<reference evidence="8 9" key="1">
    <citation type="submission" date="2024-05" db="EMBL/GenBank/DDBJ databases">
        <title>Genome sequencing and assembly of Indian major carp, Cirrhinus mrigala (Hamilton, 1822).</title>
        <authorList>
            <person name="Mohindra V."/>
            <person name="Chowdhury L.M."/>
            <person name="Lal K."/>
            <person name="Jena J.K."/>
        </authorList>
    </citation>
    <scope>NUCLEOTIDE SEQUENCE [LARGE SCALE GENOMIC DNA]</scope>
    <source>
        <strain evidence="8">CM1030</strain>
        <tissue evidence="8">Blood</tissue>
    </source>
</reference>
<accession>A0ABD0N8I2</accession>
<evidence type="ECO:0000313" key="9">
    <source>
        <dbReference type="Proteomes" id="UP001529510"/>
    </source>
</evidence>
<evidence type="ECO:0000313" key="8">
    <source>
        <dbReference type="EMBL" id="KAL0157930.1"/>
    </source>
</evidence>
<evidence type="ECO:0000256" key="2">
    <source>
        <dbReference type="ARBA" id="ARBA00008767"/>
    </source>
</evidence>
<protein>
    <recommendedName>
        <fullName evidence="3">Transcription initiation factor TFIID subunit 8</fullName>
    </recommendedName>
</protein>
<organism evidence="8 9">
    <name type="scientific">Cirrhinus mrigala</name>
    <name type="common">Mrigala</name>
    <dbReference type="NCBI Taxonomy" id="683832"/>
    <lineage>
        <taxon>Eukaryota</taxon>
        <taxon>Metazoa</taxon>
        <taxon>Chordata</taxon>
        <taxon>Craniata</taxon>
        <taxon>Vertebrata</taxon>
        <taxon>Euteleostomi</taxon>
        <taxon>Actinopterygii</taxon>
        <taxon>Neopterygii</taxon>
        <taxon>Teleostei</taxon>
        <taxon>Ostariophysi</taxon>
        <taxon>Cypriniformes</taxon>
        <taxon>Cyprinidae</taxon>
        <taxon>Labeoninae</taxon>
        <taxon>Labeonini</taxon>
        <taxon>Cirrhinus</taxon>
    </lineage>
</organism>
<evidence type="ECO:0000259" key="7">
    <source>
        <dbReference type="Pfam" id="PF10406"/>
    </source>
</evidence>
<dbReference type="Proteomes" id="UP001529510">
    <property type="component" value="Unassembled WGS sequence"/>
</dbReference>
<dbReference type="AlphaFoldDB" id="A0ABD0N8I2"/>
<keyword evidence="9" id="KW-1185">Reference proteome</keyword>
<proteinExistence type="inferred from homology"/>
<dbReference type="Pfam" id="PF10406">
    <property type="entry name" value="TAF8_C"/>
    <property type="match status" value="1"/>
</dbReference>
<feature type="non-terminal residue" evidence="8">
    <location>
        <position position="1"/>
    </location>
</feature>
<dbReference type="PANTHER" id="PTHR46469:SF1">
    <property type="entry name" value="TRANSCRIPTION INITIATION FACTOR TFIID SUBUNIT 8"/>
    <property type="match status" value="1"/>
</dbReference>
<evidence type="ECO:0000256" key="1">
    <source>
        <dbReference type="ARBA" id="ARBA00004123"/>
    </source>
</evidence>
<gene>
    <name evidence="8" type="ORF">M9458_046006</name>
</gene>
<keyword evidence="5" id="KW-0804">Transcription</keyword>
<keyword evidence="4" id="KW-0805">Transcription regulation</keyword>
<evidence type="ECO:0000256" key="6">
    <source>
        <dbReference type="ARBA" id="ARBA00023242"/>
    </source>
</evidence>
<comment type="subcellular location">
    <subcellularLocation>
        <location evidence="1">Nucleus</location>
    </subcellularLocation>
</comment>
<dbReference type="EMBL" id="JAMKFB020000023">
    <property type="protein sequence ID" value="KAL0157930.1"/>
    <property type="molecule type" value="Genomic_DNA"/>
</dbReference>
<keyword evidence="6" id="KW-0539">Nucleus</keyword>
<feature type="domain" description="Transcription factor TFIID subunit 8 C-terminal" evidence="7">
    <location>
        <begin position="2"/>
        <end position="30"/>
    </location>
</feature>
<comment type="caution">
    <text evidence="8">The sequence shown here is derived from an EMBL/GenBank/DDBJ whole genome shotgun (WGS) entry which is preliminary data.</text>
</comment>
<comment type="similarity">
    <text evidence="2">Belongs to the TAF8 family.</text>
</comment>